<sequence>MSKKAERHPIPLNQRLALTVQEVADTTGFSYPFIDQQIAAGNLAACAPGGSGRSKRVRPADVDAWLQATPWEPLSA</sequence>
<evidence type="ECO:0000313" key="2">
    <source>
        <dbReference type="EMBL" id="RJO69814.1"/>
    </source>
</evidence>
<gene>
    <name evidence="2" type="ORF">D5S18_28350</name>
</gene>
<dbReference type="InterPro" id="IPR010093">
    <property type="entry name" value="SinI_DNA-bd"/>
</dbReference>
<dbReference type="RefSeq" id="WP_120044184.1">
    <property type="nucleotide sequence ID" value="NZ_QZFU01000041.1"/>
</dbReference>
<accession>A0A3A4K8Y0</accession>
<comment type="caution">
    <text evidence="2">The sequence shown here is derived from an EMBL/GenBank/DDBJ whole genome shotgun (WGS) entry which is preliminary data.</text>
</comment>
<dbReference type="NCBIfam" id="TIGR01764">
    <property type="entry name" value="excise"/>
    <property type="match status" value="1"/>
</dbReference>
<proteinExistence type="predicted"/>
<dbReference type="EMBL" id="QZFU01000041">
    <property type="protein sequence ID" value="RJO69814.1"/>
    <property type="molecule type" value="Genomic_DNA"/>
</dbReference>
<dbReference type="GO" id="GO:0003677">
    <property type="term" value="F:DNA binding"/>
    <property type="evidence" value="ECO:0007669"/>
    <property type="project" value="UniProtKB-KW"/>
</dbReference>
<dbReference type="InterPro" id="IPR009061">
    <property type="entry name" value="DNA-bd_dom_put_sf"/>
</dbReference>
<reference evidence="2 3" key="1">
    <citation type="submission" date="2018-09" db="EMBL/GenBank/DDBJ databases">
        <title>YIM PH21274 draft genome.</title>
        <authorList>
            <person name="Miao C."/>
        </authorList>
    </citation>
    <scope>NUCLEOTIDE SEQUENCE [LARGE SCALE GENOMIC DNA]</scope>
    <source>
        <strain evidence="2 3">YIM PH 21724</strain>
    </source>
</reference>
<evidence type="ECO:0000313" key="3">
    <source>
        <dbReference type="Proteomes" id="UP000266677"/>
    </source>
</evidence>
<dbReference type="Proteomes" id="UP000266677">
    <property type="component" value="Unassembled WGS sequence"/>
</dbReference>
<name>A0A3A4K8Y0_9NOCA</name>
<dbReference type="InterPro" id="IPR041657">
    <property type="entry name" value="HTH_17"/>
</dbReference>
<feature type="domain" description="Helix-turn-helix" evidence="1">
    <location>
        <begin position="18"/>
        <end position="68"/>
    </location>
</feature>
<dbReference type="Pfam" id="PF12728">
    <property type="entry name" value="HTH_17"/>
    <property type="match status" value="1"/>
</dbReference>
<dbReference type="AlphaFoldDB" id="A0A3A4K8Y0"/>
<protein>
    <submittedName>
        <fullName evidence="2">DNA-binding protein</fullName>
    </submittedName>
</protein>
<evidence type="ECO:0000259" key="1">
    <source>
        <dbReference type="Pfam" id="PF12728"/>
    </source>
</evidence>
<keyword evidence="3" id="KW-1185">Reference proteome</keyword>
<keyword evidence="2" id="KW-0238">DNA-binding</keyword>
<dbReference type="OrthoDB" id="4558036at2"/>
<organism evidence="2 3">
    <name type="scientific">Nocardia panacis</name>
    <dbReference type="NCBI Taxonomy" id="2340916"/>
    <lineage>
        <taxon>Bacteria</taxon>
        <taxon>Bacillati</taxon>
        <taxon>Actinomycetota</taxon>
        <taxon>Actinomycetes</taxon>
        <taxon>Mycobacteriales</taxon>
        <taxon>Nocardiaceae</taxon>
        <taxon>Nocardia</taxon>
    </lineage>
</organism>
<dbReference type="SUPFAM" id="SSF46955">
    <property type="entry name" value="Putative DNA-binding domain"/>
    <property type="match status" value="1"/>
</dbReference>